<dbReference type="GO" id="GO:0000049">
    <property type="term" value="F:tRNA binding"/>
    <property type="evidence" value="ECO:0007669"/>
    <property type="project" value="UniProtKB-UniRule"/>
</dbReference>
<dbReference type="Gene3D" id="3.30.230.10">
    <property type="match status" value="1"/>
</dbReference>
<keyword evidence="4 7" id="KW-0255">Endonuclease</keyword>
<reference evidence="9 10" key="1">
    <citation type="journal article" date="2016" name="Nat. Commun.">
        <title>Thousands of microbial genomes shed light on interconnected biogeochemical processes in an aquifer system.</title>
        <authorList>
            <person name="Anantharaman K."/>
            <person name="Brown C.T."/>
            <person name="Hug L.A."/>
            <person name="Sharon I."/>
            <person name="Castelle C.J."/>
            <person name="Probst A.J."/>
            <person name="Thomas B.C."/>
            <person name="Singh A."/>
            <person name="Wilkins M.J."/>
            <person name="Karaoz U."/>
            <person name="Brodie E.L."/>
            <person name="Williams K.H."/>
            <person name="Hubbard S.S."/>
            <person name="Banfield J.F."/>
        </authorList>
    </citation>
    <scope>NUCLEOTIDE SEQUENCE [LARGE SCALE GENOMIC DNA]</scope>
</reference>
<dbReference type="GO" id="GO:0001682">
    <property type="term" value="P:tRNA 5'-leader removal"/>
    <property type="evidence" value="ECO:0007669"/>
    <property type="project" value="UniProtKB-UniRule"/>
</dbReference>
<comment type="function">
    <text evidence="1 7">RNaseP catalyzes the removal of the 5'-leader sequence from pre-tRNA to produce the mature 5'-terminus. It can also cleave other RNA substrates such as 4.5S RNA. The protein component plays an auxiliary but essential role in vivo by binding to the 5'-leader sequence and broadening the substrate specificity of the ribozyme.</text>
</comment>
<dbReference type="EMBL" id="MHLV01000013">
    <property type="protein sequence ID" value="OGZ17816.1"/>
    <property type="molecule type" value="Genomic_DNA"/>
</dbReference>
<dbReference type="PANTHER" id="PTHR33992">
    <property type="entry name" value="RIBONUCLEASE P PROTEIN COMPONENT"/>
    <property type="match status" value="1"/>
</dbReference>
<evidence type="ECO:0000256" key="4">
    <source>
        <dbReference type="ARBA" id="ARBA00022759"/>
    </source>
</evidence>
<dbReference type="HAMAP" id="MF_00227">
    <property type="entry name" value="RNase_P"/>
    <property type="match status" value="1"/>
</dbReference>
<keyword evidence="5 7" id="KW-0378">Hydrolase</keyword>
<keyword evidence="3 7" id="KW-0540">Nuclease</keyword>
<evidence type="ECO:0000256" key="1">
    <source>
        <dbReference type="ARBA" id="ARBA00002663"/>
    </source>
</evidence>
<comment type="subunit">
    <text evidence="7">Consists of a catalytic RNA component (M1 or rnpB) and a protein subunit.</text>
</comment>
<evidence type="ECO:0000256" key="5">
    <source>
        <dbReference type="ARBA" id="ARBA00022801"/>
    </source>
</evidence>
<dbReference type="InterPro" id="IPR014721">
    <property type="entry name" value="Ribsml_uS5_D2-typ_fold_subgr"/>
</dbReference>
<dbReference type="InterPro" id="IPR020539">
    <property type="entry name" value="RNase_P_CS"/>
</dbReference>
<dbReference type="GO" id="GO:0030677">
    <property type="term" value="C:ribonuclease P complex"/>
    <property type="evidence" value="ECO:0007669"/>
    <property type="project" value="TreeGrafter"/>
</dbReference>
<evidence type="ECO:0000313" key="9">
    <source>
        <dbReference type="EMBL" id="OGZ17816.1"/>
    </source>
</evidence>
<dbReference type="AlphaFoldDB" id="A0A1G2DWA9"/>
<dbReference type="NCBIfam" id="TIGR00188">
    <property type="entry name" value="rnpA"/>
    <property type="match status" value="1"/>
</dbReference>
<evidence type="ECO:0000256" key="8">
    <source>
        <dbReference type="NCBIfam" id="TIGR00188"/>
    </source>
</evidence>
<dbReference type="STRING" id="1801660.A2Z78_01165"/>
<dbReference type="SUPFAM" id="SSF54211">
    <property type="entry name" value="Ribosomal protein S5 domain 2-like"/>
    <property type="match status" value="1"/>
</dbReference>
<protein>
    <recommendedName>
        <fullName evidence="7 8">Ribonuclease P protein component</fullName>
        <shortName evidence="7">RNase P protein</shortName>
        <shortName evidence="7">RNaseP protein</shortName>
        <ecNumber evidence="7 8">3.1.26.5</ecNumber>
    </recommendedName>
    <alternativeName>
        <fullName evidence="7">Protein C5</fullName>
    </alternativeName>
</protein>
<comment type="catalytic activity">
    <reaction evidence="7">
        <text>Endonucleolytic cleavage of RNA, removing 5'-extranucleotides from tRNA precursor.</text>
        <dbReference type="EC" id="3.1.26.5"/>
    </reaction>
</comment>
<organism evidence="9 10">
    <name type="scientific">Candidatus Nealsonbacteria bacterium RBG_13_36_15</name>
    <dbReference type="NCBI Taxonomy" id="1801660"/>
    <lineage>
        <taxon>Bacteria</taxon>
        <taxon>Candidatus Nealsoniibacteriota</taxon>
    </lineage>
</organism>
<comment type="caution">
    <text evidence="9">The sequence shown here is derived from an EMBL/GenBank/DDBJ whole genome shotgun (WGS) entry which is preliminary data.</text>
</comment>
<dbReference type="InterPro" id="IPR020568">
    <property type="entry name" value="Ribosomal_Su5_D2-typ_SF"/>
</dbReference>
<evidence type="ECO:0000256" key="7">
    <source>
        <dbReference type="HAMAP-Rule" id="MF_00227"/>
    </source>
</evidence>
<dbReference type="Pfam" id="PF00825">
    <property type="entry name" value="Ribonuclease_P"/>
    <property type="match status" value="1"/>
</dbReference>
<dbReference type="PROSITE" id="PS00648">
    <property type="entry name" value="RIBONUCLEASE_P"/>
    <property type="match status" value="1"/>
</dbReference>
<dbReference type="GO" id="GO:0004526">
    <property type="term" value="F:ribonuclease P activity"/>
    <property type="evidence" value="ECO:0007669"/>
    <property type="project" value="UniProtKB-UniRule"/>
</dbReference>
<evidence type="ECO:0000256" key="6">
    <source>
        <dbReference type="ARBA" id="ARBA00022884"/>
    </source>
</evidence>
<accession>A0A1G2DWA9</accession>
<keyword evidence="6 7" id="KW-0694">RNA-binding</keyword>
<sequence>MLPAKNRLSKKKDFQRVFKKGRGTKEDLLIFKWAPNNLQVSRFGFAVSKKVSKKAVLRNKIKRKLREKIRKELPLLKKGIDGVVIVNPGAAKKGGQEMVGILNKIFSKTGLIKNNGKSSL</sequence>
<evidence type="ECO:0000256" key="2">
    <source>
        <dbReference type="ARBA" id="ARBA00022694"/>
    </source>
</evidence>
<proteinExistence type="inferred from homology"/>
<gene>
    <name evidence="7" type="primary">rnpA</name>
    <name evidence="9" type="ORF">A2Z78_01165</name>
</gene>
<evidence type="ECO:0000313" key="10">
    <source>
        <dbReference type="Proteomes" id="UP000176752"/>
    </source>
</evidence>
<evidence type="ECO:0000256" key="3">
    <source>
        <dbReference type="ARBA" id="ARBA00022722"/>
    </source>
</evidence>
<dbReference type="Proteomes" id="UP000176752">
    <property type="component" value="Unassembled WGS sequence"/>
</dbReference>
<dbReference type="EC" id="3.1.26.5" evidence="7 8"/>
<dbReference type="InterPro" id="IPR000100">
    <property type="entry name" value="RNase_P"/>
</dbReference>
<dbReference type="PANTHER" id="PTHR33992:SF1">
    <property type="entry name" value="RIBONUCLEASE P PROTEIN COMPONENT"/>
    <property type="match status" value="1"/>
</dbReference>
<dbReference type="GO" id="GO:0042781">
    <property type="term" value="F:3'-tRNA processing endoribonuclease activity"/>
    <property type="evidence" value="ECO:0007669"/>
    <property type="project" value="TreeGrafter"/>
</dbReference>
<name>A0A1G2DWA9_9BACT</name>
<comment type="similarity">
    <text evidence="7">Belongs to the RnpA family.</text>
</comment>
<keyword evidence="2 7" id="KW-0819">tRNA processing</keyword>